<dbReference type="AlphaFoldDB" id="B7KMH1"/>
<keyword evidence="2" id="KW-0614">Plasmid</keyword>
<keyword evidence="1" id="KW-0812">Transmembrane</keyword>
<dbReference type="OrthoDB" id="429623at2"/>
<feature type="transmembrane region" description="Helical" evidence="1">
    <location>
        <begin position="6"/>
        <end position="23"/>
    </location>
</feature>
<reference evidence="3" key="1">
    <citation type="journal article" date="2011" name="MBio">
        <title>Novel metabolic attributes of the genus Cyanothece, comprising a group of unicellular nitrogen-fixing Cyanobacteria.</title>
        <authorList>
            <person name="Bandyopadhyay A."/>
            <person name="Elvitigala T."/>
            <person name="Welsh E."/>
            <person name="Stockel J."/>
            <person name="Liberton M."/>
            <person name="Min H."/>
            <person name="Sherman L.A."/>
            <person name="Pakrasi H.B."/>
        </authorList>
    </citation>
    <scope>NUCLEOTIDE SEQUENCE [LARGE SCALE GENOMIC DNA]</scope>
    <source>
        <strain evidence="3">PCC 7424</strain>
        <plasmid evidence="3">pP742402</plasmid>
    </source>
</reference>
<gene>
    <name evidence="2" type="ordered locus">PCC7424_5418</name>
</gene>
<keyword evidence="1" id="KW-0472">Membrane</keyword>
<dbReference type="EMBL" id="CP001293">
    <property type="protein sequence ID" value="ACK73993.1"/>
    <property type="molecule type" value="Genomic_DNA"/>
</dbReference>
<keyword evidence="1" id="KW-1133">Transmembrane helix</keyword>
<sequence>MSDLIFQIFVSFVVFLFVCCLQYRPEQPSTITEVSKNKTKTTQPIIPLLPPVKQRLHNTTEVITNDVIIPPFHSAIAYLPPVKVSHQNQTTPIINPTLITEAPKSNKPQISPNITLKALKEYIKEHNLQTLIYEKLGKSYSKAKKEELFKALNS</sequence>
<name>B7KMH1_GLOC7</name>
<organism evidence="2 3">
    <name type="scientific">Gloeothece citriformis (strain PCC 7424)</name>
    <name type="common">Cyanothece sp. (strain PCC 7424)</name>
    <dbReference type="NCBI Taxonomy" id="65393"/>
    <lineage>
        <taxon>Bacteria</taxon>
        <taxon>Bacillati</taxon>
        <taxon>Cyanobacteriota</taxon>
        <taxon>Cyanophyceae</taxon>
        <taxon>Oscillatoriophycideae</taxon>
        <taxon>Chroococcales</taxon>
        <taxon>Aphanothecaceae</taxon>
        <taxon>Gloeothece</taxon>
        <taxon>Gloeothece citriformis</taxon>
    </lineage>
</organism>
<dbReference type="RefSeq" id="WP_012599500.1">
    <property type="nucleotide sequence ID" value="NC_011737.1"/>
</dbReference>
<accession>B7KMH1</accession>
<dbReference type="Proteomes" id="UP000002384">
    <property type="component" value="Plasmid pP742402"/>
</dbReference>
<evidence type="ECO:0000256" key="1">
    <source>
        <dbReference type="SAM" id="Phobius"/>
    </source>
</evidence>
<protein>
    <submittedName>
        <fullName evidence="2">Uncharacterized protein</fullName>
    </submittedName>
</protein>
<keyword evidence="3" id="KW-1185">Reference proteome</keyword>
<dbReference type="KEGG" id="cyc:PCC7424_5418"/>
<proteinExistence type="predicted"/>
<evidence type="ECO:0000313" key="2">
    <source>
        <dbReference type="EMBL" id="ACK73993.1"/>
    </source>
</evidence>
<evidence type="ECO:0000313" key="3">
    <source>
        <dbReference type="Proteomes" id="UP000002384"/>
    </source>
</evidence>
<dbReference type="HOGENOM" id="CLU_1701345_0_0_3"/>
<geneLocation type="plasmid" evidence="2 3">
    <name>pP742402</name>
</geneLocation>